<comment type="subcellular location">
    <subcellularLocation>
        <location evidence="1 11">Plastid</location>
        <location evidence="1 11">Chloroplast</location>
    </subcellularLocation>
</comment>
<accession>A0AAN8Z6V4</accession>
<dbReference type="PANTHER" id="PTHR31727:SF5">
    <property type="entry name" value="ACYL-[ACYL-CARRIER-PROTEIN] HYDROLASE"/>
    <property type="match status" value="1"/>
</dbReference>
<keyword evidence="3 11" id="KW-0444">Lipid biosynthesis</keyword>
<proteinExistence type="inferred from homology"/>
<evidence type="ECO:0000256" key="8">
    <source>
        <dbReference type="ARBA" id="ARBA00022946"/>
    </source>
</evidence>
<dbReference type="CDD" id="cd00586">
    <property type="entry name" value="4HBT"/>
    <property type="match status" value="1"/>
</dbReference>
<name>A0AAN8Z6V4_9MAGN</name>
<dbReference type="Pfam" id="PF01643">
    <property type="entry name" value="Acyl-ACP_TE"/>
    <property type="match status" value="1"/>
</dbReference>
<comment type="similarity">
    <text evidence="2 11">Belongs to the acyl-ACP thioesterase family.</text>
</comment>
<evidence type="ECO:0000256" key="10">
    <source>
        <dbReference type="ARBA" id="ARBA00023160"/>
    </source>
</evidence>
<dbReference type="FunFam" id="3.10.129.10:FF:000151">
    <property type="entry name" value="Acyl-[acyl-carrier-protein] hydrolase"/>
    <property type="match status" value="1"/>
</dbReference>
<evidence type="ECO:0000259" key="13">
    <source>
        <dbReference type="Pfam" id="PF20791"/>
    </source>
</evidence>
<dbReference type="GO" id="GO:0016297">
    <property type="term" value="F:fatty acyl-[ACP] hydrolase activity"/>
    <property type="evidence" value="ECO:0007669"/>
    <property type="project" value="InterPro"/>
</dbReference>
<evidence type="ECO:0000256" key="11">
    <source>
        <dbReference type="RuleBase" id="RU363096"/>
    </source>
</evidence>
<dbReference type="InterPro" id="IPR029069">
    <property type="entry name" value="HotDog_dom_sf"/>
</dbReference>
<keyword evidence="9 11" id="KW-0443">Lipid metabolism</keyword>
<dbReference type="EMBL" id="JBAMMX010000016">
    <property type="protein sequence ID" value="KAK6924645.1"/>
    <property type="molecule type" value="Genomic_DNA"/>
</dbReference>
<dbReference type="InterPro" id="IPR049427">
    <property type="entry name" value="Acyl-ACP_TE_C"/>
</dbReference>
<organism evidence="14 15">
    <name type="scientific">Dillenia turbinata</name>
    <dbReference type="NCBI Taxonomy" id="194707"/>
    <lineage>
        <taxon>Eukaryota</taxon>
        <taxon>Viridiplantae</taxon>
        <taxon>Streptophyta</taxon>
        <taxon>Embryophyta</taxon>
        <taxon>Tracheophyta</taxon>
        <taxon>Spermatophyta</taxon>
        <taxon>Magnoliopsida</taxon>
        <taxon>eudicotyledons</taxon>
        <taxon>Gunneridae</taxon>
        <taxon>Pentapetalae</taxon>
        <taxon>Dilleniales</taxon>
        <taxon>Dilleniaceae</taxon>
        <taxon>Dillenia</taxon>
    </lineage>
</organism>
<evidence type="ECO:0000259" key="12">
    <source>
        <dbReference type="Pfam" id="PF01643"/>
    </source>
</evidence>
<comment type="caution">
    <text evidence="14">The sequence shown here is derived from an EMBL/GenBank/DDBJ whole genome shotgun (WGS) entry which is preliminary data.</text>
</comment>
<comment type="function">
    <text evidence="11">Plays an essential role in chain termination during de novo fatty acid synthesis.</text>
</comment>
<keyword evidence="7 11" id="KW-0276">Fatty acid metabolism</keyword>
<gene>
    <name evidence="14" type="ORF">RJ641_008971</name>
</gene>
<reference evidence="14 15" key="1">
    <citation type="submission" date="2023-12" db="EMBL/GenBank/DDBJ databases">
        <title>A high-quality genome assembly for Dillenia turbinata (Dilleniales).</title>
        <authorList>
            <person name="Chanderbali A."/>
        </authorList>
    </citation>
    <scope>NUCLEOTIDE SEQUENCE [LARGE SCALE GENOMIC DNA]</scope>
    <source>
        <strain evidence="14">LSX21</strain>
        <tissue evidence="14">Leaf</tissue>
    </source>
</reference>
<keyword evidence="4 11" id="KW-0150">Chloroplast</keyword>
<keyword evidence="6 11" id="KW-0378">Hydrolase</keyword>
<dbReference type="SUPFAM" id="SSF54637">
    <property type="entry name" value="Thioesterase/thiol ester dehydrase-isomerase"/>
    <property type="match status" value="2"/>
</dbReference>
<dbReference type="Proteomes" id="UP001370490">
    <property type="component" value="Unassembled WGS sequence"/>
</dbReference>
<evidence type="ECO:0000256" key="2">
    <source>
        <dbReference type="ARBA" id="ARBA00006500"/>
    </source>
</evidence>
<evidence type="ECO:0000313" key="15">
    <source>
        <dbReference type="Proteomes" id="UP001370490"/>
    </source>
</evidence>
<keyword evidence="8" id="KW-0809">Transit peptide</keyword>
<dbReference type="InterPro" id="IPR002864">
    <property type="entry name" value="Acyl-ACP_thioesterase_NHD"/>
</dbReference>
<evidence type="ECO:0000256" key="3">
    <source>
        <dbReference type="ARBA" id="ARBA00022516"/>
    </source>
</evidence>
<dbReference type="EC" id="3.1.2.-" evidence="11"/>
<feature type="domain" description="Acyl-ACP thioesterase-like C-terminal" evidence="13">
    <location>
        <begin position="313"/>
        <end position="413"/>
    </location>
</feature>
<dbReference type="Gene3D" id="3.10.129.10">
    <property type="entry name" value="Hotdog Thioesterase"/>
    <property type="match status" value="1"/>
</dbReference>
<evidence type="ECO:0000256" key="6">
    <source>
        <dbReference type="ARBA" id="ARBA00022801"/>
    </source>
</evidence>
<dbReference type="GO" id="GO:0009507">
    <property type="term" value="C:chloroplast"/>
    <property type="evidence" value="ECO:0007669"/>
    <property type="project" value="UniProtKB-SubCell"/>
</dbReference>
<evidence type="ECO:0000256" key="4">
    <source>
        <dbReference type="ARBA" id="ARBA00022528"/>
    </source>
</evidence>
<keyword evidence="5 11" id="KW-0934">Plastid</keyword>
<dbReference type="Pfam" id="PF20791">
    <property type="entry name" value="Acyl-ACP_TE_C"/>
    <property type="match status" value="1"/>
</dbReference>
<dbReference type="AlphaFoldDB" id="A0AAN8Z6V4"/>
<evidence type="ECO:0000256" key="9">
    <source>
        <dbReference type="ARBA" id="ARBA00023098"/>
    </source>
</evidence>
<dbReference type="PANTHER" id="PTHR31727">
    <property type="entry name" value="OLEOYL-ACYL CARRIER PROTEIN THIOESTERASE 1, CHLOROPLASTIC"/>
    <property type="match status" value="1"/>
</dbReference>
<dbReference type="InterPro" id="IPR045023">
    <property type="entry name" value="FATA/B"/>
</dbReference>
<evidence type="ECO:0000256" key="7">
    <source>
        <dbReference type="ARBA" id="ARBA00022832"/>
    </source>
</evidence>
<keyword evidence="10 11" id="KW-0275">Fatty acid biosynthesis</keyword>
<feature type="domain" description="Acyl-ACP thioesterase N-terminal hotdog" evidence="12">
    <location>
        <begin position="111"/>
        <end position="245"/>
    </location>
</feature>
<evidence type="ECO:0000256" key="5">
    <source>
        <dbReference type="ARBA" id="ARBA00022640"/>
    </source>
</evidence>
<evidence type="ECO:0000256" key="1">
    <source>
        <dbReference type="ARBA" id="ARBA00004229"/>
    </source>
</evidence>
<evidence type="ECO:0000313" key="14">
    <source>
        <dbReference type="EMBL" id="KAK6924645.1"/>
    </source>
</evidence>
<keyword evidence="15" id="KW-1185">Reference proteome</keyword>
<sequence>MATTIGSARFLFQDSCKVENNVSSVYLLKKSNVGRPNLWVKAHNGSGSGSFGNVKVINGTKVNGVNVNVGGEASYLGIKRTELPLETACNINNNVVDDHAYMRGRFVEDRYVYRQTFIIRSYEIGPDKTATMETILNLLQETALNHVMSSGLAGGGFGATREMSLRKLIWVVTRIHIQVEEYSSWGDIVEIDTWVDAAGKNGMRRDWIIRDYSTQQIIARATSTWVIMNRETRKLCKIPEQVKAEVQPFYLNRNVLPAVQSDLEKIDKLTDDTAQRVRSGLADKPQIEQNQTLSLLAVSTGYYLALTIALFSIQPRWSDMDANLHVNNVKYIGWLLESVPIKVLEDYHLTSMTLEYRRECRQSNVLESLTTMRESTQEDSNVTNNSRAGLESTHLLRMQDDKAEIIRAKSEWKRKQKHAI</sequence>
<protein>
    <recommendedName>
        <fullName evidence="11">Acyl-[acyl-carrier-protein] hydrolase</fullName>
        <ecNumber evidence="11">3.1.2.-</ecNumber>
    </recommendedName>
</protein>
<dbReference type="GO" id="GO:0000036">
    <property type="term" value="F:acyl carrier activity"/>
    <property type="evidence" value="ECO:0007669"/>
    <property type="project" value="TreeGrafter"/>
</dbReference>